<organism evidence="2 3">
    <name type="scientific">Mucuna pruriens</name>
    <name type="common">Velvet bean</name>
    <name type="synonym">Dolichos pruriens</name>
    <dbReference type="NCBI Taxonomy" id="157652"/>
    <lineage>
        <taxon>Eukaryota</taxon>
        <taxon>Viridiplantae</taxon>
        <taxon>Streptophyta</taxon>
        <taxon>Embryophyta</taxon>
        <taxon>Tracheophyta</taxon>
        <taxon>Spermatophyta</taxon>
        <taxon>Magnoliopsida</taxon>
        <taxon>eudicotyledons</taxon>
        <taxon>Gunneridae</taxon>
        <taxon>Pentapetalae</taxon>
        <taxon>rosids</taxon>
        <taxon>fabids</taxon>
        <taxon>Fabales</taxon>
        <taxon>Fabaceae</taxon>
        <taxon>Papilionoideae</taxon>
        <taxon>50 kb inversion clade</taxon>
        <taxon>NPAAA clade</taxon>
        <taxon>indigoferoid/millettioid clade</taxon>
        <taxon>Phaseoleae</taxon>
        <taxon>Mucuna</taxon>
    </lineage>
</organism>
<evidence type="ECO:0000313" key="2">
    <source>
        <dbReference type="EMBL" id="RDX71315.1"/>
    </source>
</evidence>
<proteinExistence type="predicted"/>
<feature type="domain" description="Retroviral polymerase SH3-like" evidence="1">
    <location>
        <begin position="29"/>
        <end position="72"/>
    </location>
</feature>
<accession>A0A371EZ25</accession>
<gene>
    <name evidence="2" type="ORF">CR513_49360</name>
</gene>
<feature type="non-terminal residue" evidence="2">
    <location>
        <position position="1"/>
    </location>
</feature>
<evidence type="ECO:0000259" key="1">
    <source>
        <dbReference type="Pfam" id="PF25597"/>
    </source>
</evidence>
<protein>
    <recommendedName>
        <fullName evidence="1">Retroviral polymerase SH3-like domain-containing protein</fullName>
    </recommendedName>
</protein>
<dbReference type="OrthoDB" id="1751476at2759"/>
<evidence type="ECO:0000313" key="3">
    <source>
        <dbReference type="Proteomes" id="UP000257109"/>
    </source>
</evidence>
<sequence>MSKDCREEDLTFLTFIFLNVSASLLTWDQLGKFGSKVDKGIFIEYSHTSKAYKVLNTRTSVVEEFVQVKFNDVLMSDRTLSKIDDGFIDMQI</sequence>
<keyword evidence="3" id="KW-1185">Reference proteome</keyword>
<comment type="caution">
    <text evidence="2">The sequence shown here is derived from an EMBL/GenBank/DDBJ whole genome shotgun (WGS) entry which is preliminary data.</text>
</comment>
<dbReference type="Pfam" id="PF25597">
    <property type="entry name" value="SH3_retrovirus"/>
    <property type="match status" value="1"/>
</dbReference>
<dbReference type="Proteomes" id="UP000257109">
    <property type="component" value="Unassembled WGS sequence"/>
</dbReference>
<name>A0A371EZ25_MUCPR</name>
<dbReference type="EMBL" id="QJKJ01011379">
    <property type="protein sequence ID" value="RDX71315.1"/>
    <property type="molecule type" value="Genomic_DNA"/>
</dbReference>
<dbReference type="AlphaFoldDB" id="A0A371EZ25"/>
<reference evidence="2" key="1">
    <citation type="submission" date="2018-05" db="EMBL/GenBank/DDBJ databases">
        <title>Draft genome of Mucuna pruriens seed.</title>
        <authorList>
            <person name="Nnadi N.E."/>
            <person name="Vos R."/>
            <person name="Hasami M.H."/>
            <person name="Devisetty U.K."/>
            <person name="Aguiy J.C."/>
        </authorList>
    </citation>
    <scope>NUCLEOTIDE SEQUENCE [LARGE SCALE GENOMIC DNA]</scope>
    <source>
        <strain evidence="2">JCA_2017</strain>
    </source>
</reference>
<dbReference type="InterPro" id="IPR057670">
    <property type="entry name" value="SH3_retrovirus"/>
</dbReference>